<dbReference type="EMBL" id="CAJNBJ010000018">
    <property type="protein sequence ID" value="CAE6788416.1"/>
    <property type="molecule type" value="Genomic_DNA"/>
</dbReference>
<dbReference type="GO" id="GO:0008801">
    <property type="term" value="F:beta-phosphoglucomutase activity"/>
    <property type="evidence" value="ECO:0007669"/>
    <property type="project" value="UniProtKB-EC"/>
</dbReference>
<proteinExistence type="inferred from homology"/>
<accession>A0ABN7M6S4</accession>
<name>A0ABN7M6S4_9BACT</name>
<dbReference type="Proteomes" id="UP000675880">
    <property type="component" value="Unassembled WGS sequence"/>
</dbReference>
<keyword evidence="6" id="KW-1185">Reference proteome</keyword>
<dbReference type="Gene3D" id="1.10.150.240">
    <property type="entry name" value="Putative phosphatase, domain 2"/>
    <property type="match status" value="1"/>
</dbReference>
<keyword evidence="5" id="KW-0413">Isomerase</keyword>
<dbReference type="PANTHER" id="PTHR46193:SF21">
    <property type="entry name" value="SLL1138 PROTEIN"/>
    <property type="match status" value="1"/>
</dbReference>
<evidence type="ECO:0000313" key="5">
    <source>
        <dbReference type="EMBL" id="CAE6788416.1"/>
    </source>
</evidence>
<dbReference type="EC" id="5.4.2.6" evidence="5"/>
<gene>
    <name evidence="5" type="ORF">NSPZN2_50225</name>
</gene>
<dbReference type="InterPro" id="IPR036412">
    <property type="entry name" value="HAD-like_sf"/>
</dbReference>
<dbReference type="PANTHER" id="PTHR46193">
    <property type="entry name" value="6-PHOSPHOGLUCONATE PHOSPHATASE"/>
    <property type="match status" value="1"/>
</dbReference>
<dbReference type="Gene3D" id="3.40.50.1000">
    <property type="entry name" value="HAD superfamily/HAD-like"/>
    <property type="match status" value="1"/>
</dbReference>
<protein>
    <submittedName>
        <fullName evidence="5">Beta-phosphoglucomutase</fullName>
        <ecNumber evidence="5">5.4.2.6</ecNumber>
    </submittedName>
</protein>
<dbReference type="SFLD" id="SFLDG01135">
    <property type="entry name" value="C1.5.6:_HAD__Beta-PGM__Phospha"/>
    <property type="match status" value="1"/>
</dbReference>
<dbReference type="SFLD" id="SFLDG01129">
    <property type="entry name" value="C1.5:_HAD__Beta-PGM__Phosphata"/>
    <property type="match status" value="1"/>
</dbReference>
<evidence type="ECO:0000256" key="2">
    <source>
        <dbReference type="ARBA" id="ARBA00006171"/>
    </source>
</evidence>
<dbReference type="Pfam" id="PF13419">
    <property type="entry name" value="HAD_2"/>
    <property type="match status" value="1"/>
</dbReference>
<dbReference type="NCBIfam" id="TIGR01509">
    <property type="entry name" value="HAD-SF-IA-v3"/>
    <property type="match status" value="1"/>
</dbReference>
<sequence length="235" mass="25491">MNELRAIIFDFDGVIADTEPLHFAALQRVLVGIDITLTEAEYYADYLGFDDRGCFLEALRAHKREASPALVGELMDRKAQAYLAAIRDHLAIFPGVRELVHDAAARVPLAIASGALRNEIEVILEEAGLRKAFCHITSAEDVMRGKPAPDPFLHAMAGLNRQPAQPTLTPQDCLVIEDSLPGIRAARAAGMKVLAVANTHTVQDLGEADAITHSLADTRLSDLQSRLWGPAQGHS</sequence>
<keyword evidence="3" id="KW-0479">Metal-binding</keyword>
<comment type="similarity">
    <text evidence="2">Belongs to the HAD-like hydrolase superfamily. CbbY/CbbZ/Gph/YieH family.</text>
</comment>
<dbReference type="SUPFAM" id="SSF56784">
    <property type="entry name" value="HAD-like"/>
    <property type="match status" value="1"/>
</dbReference>
<evidence type="ECO:0000256" key="4">
    <source>
        <dbReference type="ARBA" id="ARBA00022842"/>
    </source>
</evidence>
<reference evidence="5 6" key="1">
    <citation type="submission" date="2021-02" db="EMBL/GenBank/DDBJ databases">
        <authorList>
            <person name="Han P."/>
        </authorList>
    </citation>
    <scope>NUCLEOTIDE SEQUENCE [LARGE SCALE GENOMIC DNA]</scope>
    <source>
        <strain evidence="5">Candidatus Nitrospira sp. ZN2</strain>
    </source>
</reference>
<evidence type="ECO:0000313" key="6">
    <source>
        <dbReference type="Proteomes" id="UP000675880"/>
    </source>
</evidence>
<dbReference type="RefSeq" id="WP_213043802.1">
    <property type="nucleotide sequence ID" value="NZ_CAJNBJ010000018.1"/>
</dbReference>
<evidence type="ECO:0000256" key="3">
    <source>
        <dbReference type="ARBA" id="ARBA00022723"/>
    </source>
</evidence>
<comment type="caution">
    <text evidence="5">The sequence shown here is derived from an EMBL/GenBank/DDBJ whole genome shotgun (WGS) entry which is preliminary data.</text>
</comment>
<keyword evidence="4" id="KW-0460">Magnesium</keyword>
<dbReference type="InterPro" id="IPR023214">
    <property type="entry name" value="HAD_sf"/>
</dbReference>
<dbReference type="InterPro" id="IPR041492">
    <property type="entry name" value="HAD_2"/>
</dbReference>
<dbReference type="InterPro" id="IPR006439">
    <property type="entry name" value="HAD-SF_hydro_IA"/>
</dbReference>
<organism evidence="5 6">
    <name type="scientific">Nitrospira defluvii</name>
    <dbReference type="NCBI Taxonomy" id="330214"/>
    <lineage>
        <taxon>Bacteria</taxon>
        <taxon>Pseudomonadati</taxon>
        <taxon>Nitrospirota</taxon>
        <taxon>Nitrospiria</taxon>
        <taxon>Nitrospirales</taxon>
        <taxon>Nitrospiraceae</taxon>
        <taxon>Nitrospira</taxon>
    </lineage>
</organism>
<dbReference type="InterPro" id="IPR023198">
    <property type="entry name" value="PGP-like_dom2"/>
</dbReference>
<comment type="cofactor">
    <cofactor evidence="1">
        <name>Mg(2+)</name>
        <dbReference type="ChEBI" id="CHEBI:18420"/>
    </cofactor>
</comment>
<dbReference type="SFLD" id="SFLDS00003">
    <property type="entry name" value="Haloacid_Dehalogenase"/>
    <property type="match status" value="1"/>
</dbReference>
<evidence type="ECO:0000256" key="1">
    <source>
        <dbReference type="ARBA" id="ARBA00001946"/>
    </source>
</evidence>
<dbReference type="InterPro" id="IPR051600">
    <property type="entry name" value="Beta-PGM-like"/>
</dbReference>